<evidence type="ECO:0000313" key="3">
    <source>
        <dbReference type="Proteomes" id="UP000694240"/>
    </source>
</evidence>
<dbReference type="Proteomes" id="UP000694240">
    <property type="component" value="Chromosome 9"/>
</dbReference>
<feature type="region of interest" description="Disordered" evidence="1">
    <location>
        <begin position="236"/>
        <end position="277"/>
    </location>
</feature>
<protein>
    <submittedName>
        <fullName evidence="2">Nucleic acid-binding OB-fold</fullName>
    </submittedName>
</protein>
<sequence length="277" mass="30991">MATMANKSTMEFSSPNGDLSAVDVSRHMQSRSEYLKEQKKWKRRQHSNSAVTTKQAGKNVRVMVWDACALEFRKLYATIVGKSTILIITAVNPKSYGGNLSLSTTYSSRFFAGDEYEAIKIYAKSSQKTVAAPPLINVLKTVTNIDKASIDEILELIVSDTSGKTIFVLLDEDTTKLINMTATELLDSQTVMKDGVPEIFSDLVGREFEFEIKITNYNFRSEYETFTVSRYAEIQHPPPELQTSGKAPAGCYEDGEHEPPLETSERQSKKARTIDTN</sequence>
<keyword evidence="3" id="KW-1185">Reference proteome</keyword>
<organism evidence="2 3">
    <name type="scientific">Arabidopsis thaliana x Arabidopsis arenosa</name>
    <dbReference type="NCBI Taxonomy" id="1240361"/>
    <lineage>
        <taxon>Eukaryota</taxon>
        <taxon>Viridiplantae</taxon>
        <taxon>Streptophyta</taxon>
        <taxon>Embryophyta</taxon>
        <taxon>Tracheophyta</taxon>
        <taxon>Spermatophyta</taxon>
        <taxon>Magnoliopsida</taxon>
        <taxon>eudicotyledons</taxon>
        <taxon>Gunneridae</taxon>
        <taxon>Pentapetalae</taxon>
        <taxon>rosids</taxon>
        <taxon>malvids</taxon>
        <taxon>Brassicales</taxon>
        <taxon>Brassicaceae</taxon>
        <taxon>Camelineae</taxon>
        <taxon>Arabidopsis</taxon>
    </lineage>
</organism>
<evidence type="ECO:0000313" key="2">
    <source>
        <dbReference type="EMBL" id="KAG7568202.1"/>
    </source>
</evidence>
<reference evidence="2 3" key="1">
    <citation type="submission" date="2020-12" db="EMBL/GenBank/DDBJ databases">
        <title>Concerted genomic and epigenomic changes stabilize Arabidopsis allopolyploids.</title>
        <authorList>
            <person name="Chen Z."/>
        </authorList>
    </citation>
    <scope>NUCLEOTIDE SEQUENCE [LARGE SCALE GENOMIC DNA]</scope>
    <source>
        <strain evidence="2">Allo738</strain>
        <tissue evidence="2">Leaf</tissue>
    </source>
</reference>
<dbReference type="AlphaFoldDB" id="A0A8T2A842"/>
<comment type="caution">
    <text evidence="2">The sequence shown here is derived from an EMBL/GenBank/DDBJ whole genome shotgun (WGS) entry which is preliminary data.</text>
</comment>
<evidence type="ECO:0000256" key="1">
    <source>
        <dbReference type="SAM" id="MobiDB-lite"/>
    </source>
</evidence>
<dbReference type="EMBL" id="JAEFBK010000009">
    <property type="protein sequence ID" value="KAG7568202.1"/>
    <property type="molecule type" value="Genomic_DNA"/>
</dbReference>
<feature type="compositionally biased region" description="Basic and acidic residues" evidence="1">
    <location>
        <begin position="257"/>
        <end position="268"/>
    </location>
</feature>
<accession>A0A8T2A842</accession>
<gene>
    <name evidence="2" type="ORF">ISN45_Aa04g010350</name>
</gene>
<proteinExistence type="predicted"/>
<name>A0A8T2A842_9BRAS</name>